<organism evidence="4 5">
    <name type="scientific">Streptomyces monticola</name>
    <dbReference type="NCBI Taxonomy" id="2666263"/>
    <lineage>
        <taxon>Bacteria</taxon>
        <taxon>Bacillati</taxon>
        <taxon>Actinomycetota</taxon>
        <taxon>Actinomycetes</taxon>
        <taxon>Kitasatosporales</taxon>
        <taxon>Streptomycetaceae</taxon>
        <taxon>Streptomyces</taxon>
    </lineage>
</organism>
<gene>
    <name evidence="4" type="ORF">ACFQVC_05855</name>
</gene>
<accession>A0ABW2JDX1</accession>
<dbReference type="Pfam" id="PF00171">
    <property type="entry name" value="Aldedh"/>
    <property type="match status" value="1"/>
</dbReference>
<keyword evidence="1" id="KW-0560">Oxidoreductase</keyword>
<dbReference type="InterPro" id="IPR016163">
    <property type="entry name" value="Ald_DH_C"/>
</dbReference>
<evidence type="ECO:0000256" key="1">
    <source>
        <dbReference type="ARBA" id="ARBA00023002"/>
    </source>
</evidence>
<dbReference type="Gene3D" id="3.40.309.10">
    <property type="entry name" value="Aldehyde Dehydrogenase, Chain A, domain 2"/>
    <property type="match status" value="1"/>
</dbReference>
<evidence type="ECO:0000313" key="4">
    <source>
        <dbReference type="EMBL" id="MFC7303738.1"/>
    </source>
</evidence>
<dbReference type="PANTHER" id="PTHR43353">
    <property type="entry name" value="SUCCINATE-SEMIALDEHYDE DEHYDROGENASE, MITOCHONDRIAL"/>
    <property type="match status" value="1"/>
</dbReference>
<dbReference type="Gene3D" id="3.40.605.10">
    <property type="entry name" value="Aldehyde Dehydrogenase, Chain A, domain 1"/>
    <property type="match status" value="1"/>
</dbReference>
<dbReference type="PANTHER" id="PTHR43353:SF3">
    <property type="entry name" value="ALDEHYDE DEHYDROGENASE-RELATED"/>
    <property type="match status" value="1"/>
</dbReference>
<evidence type="ECO:0000313" key="5">
    <source>
        <dbReference type="Proteomes" id="UP001596523"/>
    </source>
</evidence>
<dbReference type="EMBL" id="JBHTCF010000002">
    <property type="protein sequence ID" value="MFC7303738.1"/>
    <property type="molecule type" value="Genomic_DNA"/>
</dbReference>
<reference evidence="5" key="1">
    <citation type="journal article" date="2019" name="Int. J. Syst. Evol. Microbiol.">
        <title>The Global Catalogue of Microorganisms (GCM) 10K type strain sequencing project: providing services to taxonomists for standard genome sequencing and annotation.</title>
        <authorList>
            <consortium name="The Broad Institute Genomics Platform"/>
            <consortium name="The Broad Institute Genome Sequencing Center for Infectious Disease"/>
            <person name="Wu L."/>
            <person name="Ma J."/>
        </authorList>
    </citation>
    <scope>NUCLEOTIDE SEQUENCE [LARGE SCALE GENOMIC DNA]</scope>
    <source>
        <strain evidence="5">SYNS20</strain>
    </source>
</reference>
<feature type="region of interest" description="Disordered" evidence="2">
    <location>
        <begin position="1"/>
        <end position="21"/>
    </location>
</feature>
<feature type="domain" description="Aldehyde dehydrogenase" evidence="3">
    <location>
        <begin position="19"/>
        <end position="289"/>
    </location>
</feature>
<keyword evidence="5" id="KW-1185">Reference proteome</keyword>
<comment type="caution">
    <text evidence="4">The sequence shown here is derived from an EMBL/GenBank/DDBJ whole genome shotgun (WGS) entry which is preliminary data.</text>
</comment>
<proteinExistence type="predicted"/>
<dbReference type="SUPFAM" id="SSF53720">
    <property type="entry name" value="ALDH-like"/>
    <property type="match status" value="1"/>
</dbReference>
<protein>
    <submittedName>
        <fullName evidence="4">Aldehyde dehydrogenase family protein</fullName>
    </submittedName>
</protein>
<dbReference type="RefSeq" id="WP_381827250.1">
    <property type="nucleotide sequence ID" value="NZ_JBHTCF010000002.1"/>
</dbReference>
<evidence type="ECO:0000256" key="2">
    <source>
        <dbReference type="SAM" id="MobiDB-lite"/>
    </source>
</evidence>
<dbReference type="InterPro" id="IPR015590">
    <property type="entry name" value="Aldehyde_DH_dom"/>
</dbReference>
<dbReference type="InterPro" id="IPR016162">
    <property type="entry name" value="Ald_DH_N"/>
</dbReference>
<sequence length="474" mass="49452">MTELYGVDARTGERLDPPVTETTPDQVAALCATADRAAPALAALPRTTRAALLRAVADGLDADSEELIRLTDAETALGSDALRAELARTTGQLRLLADEVIRPDFLAVRREEATDKAPAFHRTLVPIGPVAVYAASNFPFALSVAGSDTAAALAAGCPVVVKAHPGHPRASQRTADVVEAALREHGAPEGSFTVVHGMEAGRALIADPHVKAASFTGSQAGGRALFDAASAREEPIPFYGELGSVNPVFITRAALAARRDTIVSGYATAATRYAGQLCTNPGLLFVPAGHGLAEALAEALAGAPAAPMLNQRILDAYRERTGRLAGTAEVLLATPDGPHLFRATAKQFLDGLDLAEECFGPASVVVEYDTEDELPALAAHVPGSLTATLHAEPDDAALVAGLLPTLSRKAGRLVWNGWPTGVTVNRTMHHGGPWPATTGAQHTSIGTESVRRFQVPLVLQDFPAELLPAHLLAD</sequence>
<name>A0ABW2JDX1_9ACTN</name>
<dbReference type="Proteomes" id="UP001596523">
    <property type="component" value="Unassembled WGS sequence"/>
</dbReference>
<dbReference type="InterPro" id="IPR050740">
    <property type="entry name" value="Aldehyde_DH_Superfamily"/>
</dbReference>
<evidence type="ECO:0000259" key="3">
    <source>
        <dbReference type="Pfam" id="PF00171"/>
    </source>
</evidence>
<dbReference type="InterPro" id="IPR016161">
    <property type="entry name" value="Ald_DH/histidinol_DH"/>
</dbReference>